<evidence type="ECO:0000256" key="1">
    <source>
        <dbReference type="ARBA" id="ARBA00001966"/>
    </source>
</evidence>
<comment type="subcellular location">
    <subcellularLocation>
        <location evidence="2">Cytoplasm</location>
    </subcellularLocation>
</comment>
<keyword evidence="11" id="KW-0804">Transcription</keyword>
<sequence>MRRRTPPPIVTCVCCGEEGPHGARNLRKTCYDHHKAKFALHKFPPSRQPAEPWAPSSQSALSKVQDYDRLVADGVTDPEILASRIGCSVRHVTRLASASKAPQAARERGDLPEVGKSVLRPLSVAPPHPSDLDDDTPACRGTDLAMWFPGKGGGSQDAKNTCMSCPLRGPCLDYALRYAVDGIWAGTSRKQRNEERKKLGITASPVMPSRVVPAARKHRPRPANVAFPGLAHGPFSVTVRRIPPRPAPAKTPNPLSGPSPYWPARSPRAAAAADTAERTTARLARPERTTAE</sequence>
<comment type="similarity">
    <text evidence="3">Belongs to the WhiB family.</text>
</comment>
<evidence type="ECO:0000256" key="9">
    <source>
        <dbReference type="ARBA" id="ARBA00023125"/>
    </source>
</evidence>
<evidence type="ECO:0000259" key="13">
    <source>
        <dbReference type="PROSITE" id="PS51674"/>
    </source>
</evidence>
<dbReference type="PANTHER" id="PTHR38839:SF4">
    <property type="entry name" value="TRANSCRIPTIONAL REGULATOR WHIB"/>
    <property type="match status" value="1"/>
</dbReference>
<evidence type="ECO:0000256" key="3">
    <source>
        <dbReference type="ARBA" id="ARBA00006597"/>
    </source>
</evidence>
<accession>A0ABW1NDL8</accession>
<protein>
    <submittedName>
        <fullName evidence="14">WhiB family transcriptional regulator</fullName>
    </submittedName>
</protein>
<keyword evidence="9" id="KW-0238">DNA-binding</keyword>
<keyword evidence="7" id="KW-0411">Iron-sulfur</keyword>
<keyword evidence="4" id="KW-0004">4Fe-4S</keyword>
<keyword evidence="8" id="KW-0805">Transcription regulation</keyword>
<comment type="caution">
    <text evidence="14">The sequence shown here is derived from an EMBL/GenBank/DDBJ whole genome shotgun (WGS) entry which is preliminary data.</text>
</comment>
<gene>
    <name evidence="14" type="ORF">ACFP1K_07745</name>
</gene>
<evidence type="ECO:0000256" key="5">
    <source>
        <dbReference type="ARBA" id="ARBA00022723"/>
    </source>
</evidence>
<evidence type="ECO:0000256" key="12">
    <source>
        <dbReference type="SAM" id="MobiDB-lite"/>
    </source>
</evidence>
<feature type="domain" description="4Fe-4S Wbl-type" evidence="13">
    <location>
        <begin position="138"/>
        <end position="194"/>
    </location>
</feature>
<evidence type="ECO:0000256" key="8">
    <source>
        <dbReference type="ARBA" id="ARBA00023015"/>
    </source>
</evidence>
<dbReference type="InterPro" id="IPR034768">
    <property type="entry name" value="4FE4S_WBL"/>
</dbReference>
<keyword evidence="10" id="KW-1015">Disulfide bond</keyword>
<evidence type="ECO:0000313" key="14">
    <source>
        <dbReference type="EMBL" id="MFC6081050.1"/>
    </source>
</evidence>
<evidence type="ECO:0000256" key="11">
    <source>
        <dbReference type="ARBA" id="ARBA00023163"/>
    </source>
</evidence>
<evidence type="ECO:0000256" key="10">
    <source>
        <dbReference type="ARBA" id="ARBA00023157"/>
    </source>
</evidence>
<keyword evidence="15" id="KW-1185">Reference proteome</keyword>
<dbReference type="InterPro" id="IPR003482">
    <property type="entry name" value="Whib"/>
</dbReference>
<dbReference type="EMBL" id="JBHSRF010000007">
    <property type="protein sequence ID" value="MFC6081050.1"/>
    <property type="molecule type" value="Genomic_DNA"/>
</dbReference>
<feature type="compositionally biased region" description="Low complexity" evidence="12">
    <location>
        <begin position="263"/>
        <end position="274"/>
    </location>
</feature>
<evidence type="ECO:0000256" key="6">
    <source>
        <dbReference type="ARBA" id="ARBA00023004"/>
    </source>
</evidence>
<evidence type="ECO:0000256" key="4">
    <source>
        <dbReference type="ARBA" id="ARBA00022485"/>
    </source>
</evidence>
<comment type="cofactor">
    <cofactor evidence="1">
        <name>[4Fe-4S] cluster</name>
        <dbReference type="ChEBI" id="CHEBI:49883"/>
    </cofactor>
</comment>
<keyword evidence="5" id="KW-0479">Metal-binding</keyword>
<dbReference type="RefSeq" id="WP_380748467.1">
    <property type="nucleotide sequence ID" value="NZ_JBHSRF010000007.1"/>
</dbReference>
<organism evidence="14 15">
    <name type="scientific">Sphaerisporangium aureirubrum</name>
    <dbReference type="NCBI Taxonomy" id="1544736"/>
    <lineage>
        <taxon>Bacteria</taxon>
        <taxon>Bacillati</taxon>
        <taxon>Actinomycetota</taxon>
        <taxon>Actinomycetes</taxon>
        <taxon>Streptosporangiales</taxon>
        <taxon>Streptosporangiaceae</taxon>
        <taxon>Sphaerisporangium</taxon>
    </lineage>
</organism>
<proteinExistence type="inferred from homology"/>
<dbReference type="PROSITE" id="PS51674">
    <property type="entry name" value="4FE4S_WBL"/>
    <property type="match status" value="1"/>
</dbReference>
<evidence type="ECO:0000256" key="2">
    <source>
        <dbReference type="ARBA" id="ARBA00004496"/>
    </source>
</evidence>
<reference evidence="15" key="1">
    <citation type="journal article" date="2019" name="Int. J. Syst. Evol. Microbiol.">
        <title>The Global Catalogue of Microorganisms (GCM) 10K type strain sequencing project: providing services to taxonomists for standard genome sequencing and annotation.</title>
        <authorList>
            <consortium name="The Broad Institute Genomics Platform"/>
            <consortium name="The Broad Institute Genome Sequencing Center for Infectious Disease"/>
            <person name="Wu L."/>
            <person name="Ma J."/>
        </authorList>
    </citation>
    <scope>NUCLEOTIDE SEQUENCE [LARGE SCALE GENOMIC DNA]</scope>
    <source>
        <strain evidence="15">JCM 30346</strain>
    </source>
</reference>
<keyword evidence="6" id="KW-0408">Iron</keyword>
<evidence type="ECO:0000313" key="15">
    <source>
        <dbReference type="Proteomes" id="UP001596137"/>
    </source>
</evidence>
<name>A0ABW1NDL8_9ACTN</name>
<feature type="compositionally biased region" description="Pro residues" evidence="12">
    <location>
        <begin position="244"/>
        <end position="261"/>
    </location>
</feature>
<dbReference type="Proteomes" id="UP001596137">
    <property type="component" value="Unassembled WGS sequence"/>
</dbReference>
<dbReference type="Pfam" id="PF02467">
    <property type="entry name" value="Whib"/>
    <property type="match status" value="1"/>
</dbReference>
<evidence type="ECO:0000256" key="7">
    <source>
        <dbReference type="ARBA" id="ARBA00023014"/>
    </source>
</evidence>
<feature type="compositionally biased region" description="Basic and acidic residues" evidence="12">
    <location>
        <begin position="275"/>
        <end position="292"/>
    </location>
</feature>
<dbReference type="PANTHER" id="PTHR38839">
    <property type="entry name" value="TRANSCRIPTIONAL REGULATOR WHID-RELATED"/>
    <property type="match status" value="1"/>
</dbReference>
<feature type="region of interest" description="Disordered" evidence="12">
    <location>
        <begin position="241"/>
        <end position="292"/>
    </location>
</feature>